<dbReference type="GO" id="GO:0009507">
    <property type="term" value="C:chloroplast"/>
    <property type="evidence" value="ECO:0007669"/>
    <property type="project" value="TreeGrafter"/>
</dbReference>
<keyword evidence="5" id="KW-1185">Reference proteome</keyword>
<feature type="repeat" description="PPR" evidence="3">
    <location>
        <begin position="29"/>
        <end position="63"/>
    </location>
</feature>
<sequence length="184" mass="20349">MMNVYATAGCYHEVEAIFKSMEDEGFFPDSSSYLSLIRAYTVSSKYVEAEETLKSMERKGIIPNCAHLHVLVSAYTKAGMIEQAGQIYKRLTGNGLMPDAACYRTMLGGYLRRGYIEEGIAFFEQIKENLGPDRFIWSMAVDLYRAAGMEIEAGGALSIMNSFDIPPSSENIQAGSKSETSSSR</sequence>
<evidence type="ECO:0000256" key="3">
    <source>
        <dbReference type="PROSITE-ProRule" id="PRU00708"/>
    </source>
</evidence>
<gene>
    <name evidence="4" type="ORF">SAY86_020330</name>
</gene>
<feature type="repeat" description="PPR" evidence="3">
    <location>
        <begin position="64"/>
        <end position="98"/>
    </location>
</feature>
<dbReference type="InterPro" id="IPR002885">
    <property type="entry name" value="PPR_rpt"/>
</dbReference>
<evidence type="ECO:0000313" key="5">
    <source>
        <dbReference type="Proteomes" id="UP001346149"/>
    </source>
</evidence>
<comment type="similarity">
    <text evidence="1">Belongs to the PPR family. P subfamily.</text>
</comment>
<dbReference type="PANTHER" id="PTHR47936:SF1">
    <property type="entry name" value="PENTATRICOPEPTIDE REPEAT-CONTAINING PROTEIN GUN1, CHLOROPLASTIC"/>
    <property type="match status" value="1"/>
</dbReference>
<organism evidence="4 5">
    <name type="scientific">Trapa natans</name>
    <name type="common">Water chestnut</name>
    <dbReference type="NCBI Taxonomy" id="22666"/>
    <lineage>
        <taxon>Eukaryota</taxon>
        <taxon>Viridiplantae</taxon>
        <taxon>Streptophyta</taxon>
        <taxon>Embryophyta</taxon>
        <taxon>Tracheophyta</taxon>
        <taxon>Spermatophyta</taxon>
        <taxon>Magnoliopsida</taxon>
        <taxon>eudicotyledons</taxon>
        <taxon>Gunneridae</taxon>
        <taxon>Pentapetalae</taxon>
        <taxon>rosids</taxon>
        <taxon>malvids</taxon>
        <taxon>Myrtales</taxon>
        <taxon>Lythraceae</taxon>
        <taxon>Trapa</taxon>
    </lineage>
</organism>
<dbReference type="GO" id="GO:0010019">
    <property type="term" value="P:chloroplast-nucleus signaling pathway"/>
    <property type="evidence" value="ECO:0007669"/>
    <property type="project" value="TreeGrafter"/>
</dbReference>
<evidence type="ECO:0000256" key="1">
    <source>
        <dbReference type="ARBA" id="ARBA00007626"/>
    </source>
</evidence>
<accession>A0AAN7LMG0</accession>
<dbReference type="NCBIfam" id="TIGR00756">
    <property type="entry name" value="PPR"/>
    <property type="match status" value="3"/>
</dbReference>
<dbReference type="PROSITE" id="PS51375">
    <property type="entry name" value="PPR"/>
    <property type="match status" value="4"/>
</dbReference>
<dbReference type="InterPro" id="IPR011990">
    <property type="entry name" value="TPR-like_helical_dom_sf"/>
</dbReference>
<evidence type="ECO:0000313" key="4">
    <source>
        <dbReference type="EMBL" id="KAK4789011.1"/>
    </source>
</evidence>
<keyword evidence="2" id="KW-0677">Repeat</keyword>
<dbReference type="Gene3D" id="1.25.40.10">
    <property type="entry name" value="Tetratricopeptide repeat domain"/>
    <property type="match status" value="1"/>
</dbReference>
<dbReference type="Proteomes" id="UP001346149">
    <property type="component" value="Unassembled WGS sequence"/>
</dbReference>
<reference evidence="4 5" key="1">
    <citation type="journal article" date="2023" name="Hortic Res">
        <title>Pangenome of water caltrop reveals structural variations and asymmetric subgenome divergence after allopolyploidization.</title>
        <authorList>
            <person name="Zhang X."/>
            <person name="Chen Y."/>
            <person name="Wang L."/>
            <person name="Yuan Y."/>
            <person name="Fang M."/>
            <person name="Shi L."/>
            <person name="Lu R."/>
            <person name="Comes H.P."/>
            <person name="Ma Y."/>
            <person name="Chen Y."/>
            <person name="Huang G."/>
            <person name="Zhou Y."/>
            <person name="Zheng Z."/>
            <person name="Qiu Y."/>
        </authorList>
    </citation>
    <scope>NUCLEOTIDE SEQUENCE [LARGE SCALE GENOMIC DNA]</scope>
    <source>
        <strain evidence="4">F231</strain>
    </source>
</reference>
<proteinExistence type="inferred from homology"/>
<dbReference type="EMBL" id="JAXQNO010000011">
    <property type="protein sequence ID" value="KAK4789011.1"/>
    <property type="molecule type" value="Genomic_DNA"/>
</dbReference>
<dbReference type="GO" id="GO:0031930">
    <property type="term" value="P:mitochondria-nucleus signaling pathway"/>
    <property type="evidence" value="ECO:0007669"/>
    <property type="project" value="TreeGrafter"/>
</dbReference>
<dbReference type="Pfam" id="PF13812">
    <property type="entry name" value="PPR_3"/>
    <property type="match status" value="1"/>
</dbReference>
<evidence type="ECO:0008006" key="6">
    <source>
        <dbReference type="Google" id="ProtNLM"/>
    </source>
</evidence>
<dbReference type="Pfam" id="PF01535">
    <property type="entry name" value="PPR"/>
    <property type="match status" value="1"/>
</dbReference>
<protein>
    <recommendedName>
        <fullName evidence="6">Pentatricopeptide repeat-containing protein</fullName>
    </recommendedName>
</protein>
<comment type="caution">
    <text evidence="4">The sequence shown here is derived from an EMBL/GenBank/DDBJ whole genome shotgun (WGS) entry which is preliminary data.</text>
</comment>
<dbReference type="AlphaFoldDB" id="A0AAN7LMG0"/>
<dbReference type="PANTHER" id="PTHR47936">
    <property type="entry name" value="PPR_LONG DOMAIN-CONTAINING PROTEIN"/>
    <property type="match status" value="1"/>
</dbReference>
<name>A0AAN7LMG0_TRANT</name>
<feature type="repeat" description="PPR" evidence="3">
    <location>
        <begin position="1"/>
        <end position="28"/>
    </location>
</feature>
<evidence type="ECO:0000256" key="2">
    <source>
        <dbReference type="ARBA" id="ARBA00022737"/>
    </source>
</evidence>
<feature type="repeat" description="PPR" evidence="3">
    <location>
        <begin position="99"/>
        <end position="129"/>
    </location>
</feature>